<reference evidence="19 20" key="1">
    <citation type="submission" date="2020-01" db="EMBL/GenBank/DDBJ databases">
        <title>Sphingomonas sp. strain CSW-10.</title>
        <authorList>
            <person name="Chen W.-M."/>
        </authorList>
    </citation>
    <scope>NUCLEOTIDE SEQUENCE [LARGE SCALE GENOMIC DNA]</scope>
    <source>
        <strain evidence="19 20">CSW-10</strain>
    </source>
</reference>
<evidence type="ECO:0000259" key="17">
    <source>
        <dbReference type="PROSITE" id="PS51198"/>
    </source>
</evidence>
<proteinExistence type="predicted"/>
<keyword evidence="8" id="KW-0238">DNA-binding</keyword>
<organism evidence="19 20">
    <name type="scientific">Sphingomonas lacunae</name>
    <dbReference type="NCBI Taxonomy" id="2698828"/>
    <lineage>
        <taxon>Bacteria</taxon>
        <taxon>Pseudomonadati</taxon>
        <taxon>Pseudomonadota</taxon>
        <taxon>Alphaproteobacteria</taxon>
        <taxon>Sphingomonadales</taxon>
        <taxon>Sphingomonadaceae</taxon>
        <taxon>Sphingomonas</taxon>
    </lineage>
</organism>
<dbReference type="GO" id="GO:0005524">
    <property type="term" value="F:ATP binding"/>
    <property type="evidence" value="ECO:0007669"/>
    <property type="project" value="UniProtKB-UniRule"/>
</dbReference>
<evidence type="ECO:0000256" key="8">
    <source>
        <dbReference type="ARBA" id="ARBA00023125"/>
    </source>
</evidence>
<evidence type="ECO:0000256" key="6">
    <source>
        <dbReference type="ARBA" id="ARBA00022839"/>
    </source>
</evidence>
<dbReference type="Proteomes" id="UP000503018">
    <property type="component" value="Chromosome"/>
</dbReference>
<evidence type="ECO:0000256" key="4">
    <source>
        <dbReference type="ARBA" id="ARBA00022801"/>
    </source>
</evidence>
<evidence type="ECO:0000256" key="15">
    <source>
        <dbReference type="PROSITE-ProRule" id="PRU00560"/>
    </source>
</evidence>
<feature type="region of interest" description="Disordered" evidence="16">
    <location>
        <begin position="941"/>
        <end position="977"/>
    </location>
</feature>
<evidence type="ECO:0000256" key="2">
    <source>
        <dbReference type="ARBA" id="ARBA00022741"/>
    </source>
</evidence>
<dbReference type="EMBL" id="CP053015">
    <property type="protein sequence ID" value="QJQ33019.1"/>
    <property type="molecule type" value="Genomic_DNA"/>
</dbReference>
<dbReference type="RefSeq" id="WP_169946863.1">
    <property type="nucleotide sequence ID" value="NZ_CP053015.1"/>
</dbReference>
<evidence type="ECO:0000256" key="1">
    <source>
        <dbReference type="ARBA" id="ARBA00022722"/>
    </source>
</evidence>
<dbReference type="PROSITE" id="PS51198">
    <property type="entry name" value="UVRD_HELICASE_ATP_BIND"/>
    <property type="match status" value="1"/>
</dbReference>
<keyword evidence="2 15" id="KW-0547">Nucleotide-binding</keyword>
<dbReference type="GO" id="GO:0033202">
    <property type="term" value="C:DNA helicase complex"/>
    <property type="evidence" value="ECO:0007669"/>
    <property type="project" value="TreeGrafter"/>
</dbReference>
<feature type="domain" description="UvrD-like helicase C-terminal" evidence="18">
    <location>
        <begin position="512"/>
        <end position="788"/>
    </location>
</feature>
<dbReference type="PANTHER" id="PTHR11070">
    <property type="entry name" value="UVRD / RECB / PCRA DNA HELICASE FAMILY MEMBER"/>
    <property type="match status" value="1"/>
</dbReference>
<dbReference type="AlphaFoldDB" id="A0A6M4AY88"/>
<name>A0A6M4AY88_9SPHN</name>
<gene>
    <name evidence="19" type="primary">addA</name>
    <name evidence="19" type="ORF">GV829_11685</name>
</gene>
<evidence type="ECO:0000256" key="10">
    <source>
        <dbReference type="ARBA" id="ARBA00023235"/>
    </source>
</evidence>
<accession>A0A6M4AY88</accession>
<feature type="domain" description="UvrD-like helicase ATP-binding" evidence="17">
    <location>
        <begin position="4"/>
        <end position="482"/>
    </location>
</feature>
<keyword evidence="4 15" id="KW-0378">Hydrolase</keyword>
<evidence type="ECO:0000256" key="7">
    <source>
        <dbReference type="ARBA" id="ARBA00022840"/>
    </source>
</evidence>
<evidence type="ECO:0000313" key="19">
    <source>
        <dbReference type="EMBL" id="QJQ33019.1"/>
    </source>
</evidence>
<keyword evidence="7 15" id="KW-0067">ATP-binding</keyword>
<dbReference type="GO" id="GO:0004527">
    <property type="term" value="F:exonuclease activity"/>
    <property type="evidence" value="ECO:0007669"/>
    <property type="project" value="UniProtKB-KW"/>
</dbReference>
<keyword evidence="1" id="KW-0540">Nuclease</keyword>
<dbReference type="Gene3D" id="3.90.320.10">
    <property type="match status" value="1"/>
</dbReference>
<evidence type="ECO:0000256" key="5">
    <source>
        <dbReference type="ARBA" id="ARBA00022806"/>
    </source>
</evidence>
<dbReference type="GO" id="GO:0005829">
    <property type="term" value="C:cytosol"/>
    <property type="evidence" value="ECO:0007669"/>
    <property type="project" value="TreeGrafter"/>
</dbReference>
<dbReference type="InterPro" id="IPR014016">
    <property type="entry name" value="UvrD-like_ATP-bd"/>
</dbReference>
<evidence type="ECO:0000313" key="20">
    <source>
        <dbReference type="Proteomes" id="UP000503018"/>
    </source>
</evidence>
<evidence type="ECO:0000256" key="14">
    <source>
        <dbReference type="ARBA" id="ARBA00048988"/>
    </source>
</evidence>
<evidence type="ECO:0000256" key="9">
    <source>
        <dbReference type="ARBA" id="ARBA00023204"/>
    </source>
</evidence>
<dbReference type="InterPro" id="IPR014151">
    <property type="entry name" value="DNA_helicase_AddA"/>
</dbReference>
<dbReference type="InterPro" id="IPR000212">
    <property type="entry name" value="DNA_helicase_UvrD/REP"/>
</dbReference>
<dbReference type="GO" id="GO:0003677">
    <property type="term" value="F:DNA binding"/>
    <property type="evidence" value="ECO:0007669"/>
    <property type="project" value="UniProtKB-KW"/>
</dbReference>
<evidence type="ECO:0000256" key="16">
    <source>
        <dbReference type="SAM" id="MobiDB-lite"/>
    </source>
</evidence>
<keyword evidence="9" id="KW-0234">DNA repair</keyword>
<dbReference type="PROSITE" id="PS51217">
    <property type="entry name" value="UVRD_HELICASE_CTER"/>
    <property type="match status" value="1"/>
</dbReference>
<dbReference type="Pfam" id="PF12705">
    <property type="entry name" value="PDDEXK_1"/>
    <property type="match status" value="1"/>
</dbReference>
<dbReference type="InterPro" id="IPR027417">
    <property type="entry name" value="P-loop_NTPase"/>
</dbReference>
<protein>
    <recommendedName>
        <fullName evidence="12">DNA 3'-5' helicase</fullName>
        <ecNumber evidence="12">5.6.2.4</ecNumber>
    </recommendedName>
    <alternativeName>
        <fullName evidence="13">DNA 3'-5' helicase II</fullName>
    </alternativeName>
</protein>
<dbReference type="Pfam" id="PF00580">
    <property type="entry name" value="UvrD-helicase"/>
    <property type="match status" value="1"/>
</dbReference>
<keyword evidence="6" id="KW-0269">Exonuclease</keyword>
<dbReference type="InterPro" id="IPR014017">
    <property type="entry name" value="DNA_helicase_UvrD-like_C"/>
</dbReference>
<feature type="region of interest" description="Disordered" evidence="16">
    <location>
        <begin position="1"/>
        <end position="20"/>
    </location>
</feature>
<dbReference type="NCBIfam" id="TIGR02784">
    <property type="entry name" value="addA_alphas"/>
    <property type="match status" value="1"/>
</dbReference>
<keyword evidence="10" id="KW-0413">Isomerase</keyword>
<sequence length="1153" mass="125929">MSRINTLSEEQKRGADPEANAWMSASAGTGKTQVLTARIKRLLLDGVPPHAILAITFTKAGAAEMARRVRADLANWVRLKDADLRAELFAIGDRRFDDPVRLAFARTLFAKVIDAPGGGLAIQTIHSFCQTLLAGFPEEAGLSPGFRALDEAESREMRAEVLTDIIVDAGTGRDEVLLRRIHDLALAVHETDLHGFLDRCAASADALDHLPSGISPWLRREWGLPTEMTGQQWLESRCSDDAFDCQGLRAVEAVCSGWGAETGRKYCAVIANWLSAPLSQRCALLPELQGIFLTQKGDLNSHWSKALVAAQDLAVRLSDSIHETLAVARFLAKADEIANALEVGRAFARAVAGRKRRDALVDFDDLIRLTAELLATPGRADWIRYKLDQRIDHILVDEAQDTNERQWQIVSALAEEYFAGRGAKDDALRTLFVVGDYKQAIYGFQGTSPENFAGARHQFFQLAAAAERDFDDVGINRNFRSSPPVLSVVDGVIASLGPEALGLPLQAVRHESAIAGAPGRVVLWPVVSADDEAEDSGADEAGVDEEGWIDSATRRVASRIAATVRDWIDNGLDGETVHPRDVMVLVRNRRDLAGLLVSRLQAHAVPVAGVDRLKLKMPIAVQDLLAAARFALQPNDSLTLASLLVSPLLGWTHEELLEHGWRADSDGRNGPLWPHLRQRLEQGLLDRSRMAPLFDMLRMVGNVTPHRFFEEILSGPAQGRAKLLARLGNAARDPVEELVSKALEFQTRESGSLHAFLSAFDRGEVEIKRELDNDADEVRVMTVHGSKGLQARIVILADATHDPEQSRERGIDWPTPHGTVPLLSIRKDERPEPVAAVAEALRVKEMQEHWRLLYVAMTRAERMLFVAGSLGKKAKDGEPPESSWYKVLKEVVEGMGAGWQPIADSAWASECAYVVRGREPRGSNARSPQHAPVIPAWARVAAPQEPRPSRPLAPSSIGEADELTVPRPPVPQPSPGLAAERGSLIHALFERLPPVEPSRRRTAAARWLEKSGSIFSEKERAAMLDAVLAILDDPVHSALFGPNSLPEVPFSALVGGQVIAGAMDRLIIDSDRVRVVDYKTGHFVPATPDDVPIGYLRQMAAYTCALETIFPAHRVESALLFTNGPTLIELPPSLLAAHKPDLSGGKAKSVDSA</sequence>
<dbReference type="GO" id="GO:0000725">
    <property type="term" value="P:recombinational repair"/>
    <property type="evidence" value="ECO:0007669"/>
    <property type="project" value="TreeGrafter"/>
</dbReference>
<evidence type="ECO:0000259" key="18">
    <source>
        <dbReference type="PROSITE" id="PS51217"/>
    </source>
</evidence>
<dbReference type="InterPro" id="IPR038726">
    <property type="entry name" value="PDDEXK_AddAB-type"/>
</dbReference>
<comment type="catalytic activity">
    <reaction evidence="14">
        <text>ATP + H2O = ADP + phosphate + H(+)</text>
        <dbReference type="Rhea" id="RHEA:13065"/>
        <dbReference type="ChEBI" id="CHEBI:15377"/>
        <dbReference type="ChEBI" id="CHEBI:15378"/>
        <dbReference type="ChEBI" id="CHEBI:30616"/>
        <dbReference type="ChEBI" id="CHEBI:43474"/>
        <dbReference type="ChEBI" id="CHEBI:456216"/>
        <dbReference type="EC" id="5.6.2.4"/>
    </reaction>
</comment>
<keyword evidence="20" id="KW-1185">Reference proteome</keyword>
<dbReference type="Gene3D" id="3.40.50.300">
    <property type="entry name" value="P-loop containing nucleotide triphosphate hydrolases"/>
    <property type="match status" value="4"/>
</dbReference>
<dbReference type="KEGG" id="slan:GV829_11685"/>
<dbReference type="InterPro" id="IPR011604">
    <property type="entry name" value="PDDEXK-like_dom_sf"/>
</dbReference>
<comment type="catalytic activity">
    <reaction evidence="11">
        <text>Couples ATP hydrolysis with the unwinding of duplex DNA by translocating in the 3'-5' direction.</text>
        <dbReference type="EC" id="5.6.2.4"/>
    </reaction>
</comment>
<evidence type="ECO:0000256" key="12">
    <source>
        <dbReference type="ARBA" id="ARBA00034808"/>
    </source>
</evidence>
<dbReference type="GO" id="GO:0043138">
    <property type="term" value="F:3'-5' DNA helicase activity"/>
    <property type="evidence" value="ECO:0007669"/>
    <property type="project" value="UniProtKB-EC"/>
</dbReference>
<dbReference type="SUPFAM" id="SSF52540">
    <property type="entry name" value="P-loop containing nucleoside triphosphate hydrolases"/>
    <property type="match status" value="1"/>
</dbReference>
<keyword evidence="5 15" id="KW-0347">Helicase</keyword>
<evidence type="ECO:0000256" key="11">
    <source>
        <dbReference type="ARBA" id="ARBA00034617"/>
    </source>
</evidence>
<evidence type="ECO:0000256" key="3">
    <source>
        <dbReference type="ARBA" id="ARBA00022763"/>
    </source>
</evidence>
<dbReference type="PANTHER" id="PTHR11070:SF2">
    <property type="entry name" value="ATP-DEPENDENT DNA HELICASE SRS2"/>
    <property type="match status" value="1"/>
</dbReference>
<evidence type="ECO:0000256" key="13">
    <source>
        <dbReference type="ARBA" id="ARBA00034923"/>
    </source>
</evidence>
<dbReference type="SUPFAM" id="SSF52980">
    <property type="entry name" value="Restriction endonuclease-like"/>
    <property type="match status" value="1"/>
</dbReference>
<dbReference type="EC" id="5.6.2.4" evidence="12"/>
<keyword evidence="3" id="KW-0227">DNA damage</keyword>
<dbReference type="Pfam" id="PF13361">
    <property type="entry name" value="UvrD_C"/>
    <property type="match status" value="1"/>
</dbReference>
<dbReference type="InterPro" id="IPR011335">
    <property type="entry name" value="Restrct_endonuc-II-like"/>
</dbReference>
<feature type="binding site" evidence="15">
    <location>
        <begin position="25"/>
        <end position="32"/>
    </location>
    <ligand>
        <name>ATP</name>
        <dbReference type="ChEBI" id="CHEBI:30616"/>
    </ligand>
</feature>